<reference evidence="2 3" key="1">
    <citation type="journal article" date="2013" name="Genome Announc.">
        <title>Draft Genome Sequences of Mycoplasma auris and Mycoplasma yeatsii, Two Species of the Ear Canal of Caprinae.</title>
        <authorList>
            <person name="Dordet-Frisoni E."/>
            <person name="Baranowski E."/>
            <person name="Barre A."/>
            <person name="Blanchard A."/>
            <person name="Breton M."/>
            <person name="Couture C."/>
            <person name="Dupuy V."/>
            <person name="Gaurivaud P."/>
            <person name="Jacob D."/>
            <person name="Lemaitre C."/>
            <person name="Manso-Silvan L."/>
            <person name="Nikolski M."/>
            <person name="Nouvel L.X."/>
            <person name="Poumarat F."/>
            <person name="Sirand-Pugnet P."/>
            <person name="Thebault P."/>
            <person name="Theil S."/>
            <person name="Thiaucourt F."/>
            <person name="Citti C."/>
            <person name="Tardy F."/>
        </authorList>
    </citation>
    <scope>NUCLEOTIDE SEQUENCE [LARGE SCALE GENOMIC DNA]</scope>
    <source>
        <strain evidence="2 3">15026</strain>
    </source>
</reference>
<dbReference type="OrthoDB" id="9776786at2"/>
<feature type="chain" id="PRO_5004153130" evidence="1">
    <location>
        <begin position="25"/>
        <end position="431"/>
    </location>
</feature>
<accession>N9TR66</accession>
<proteinExistence type="predicted"/>
<dbReference type="STRING" id="1188233.MAU_4350"/>
<dbReference type="RefSeq" id="WP_004424785.1">
    <property type="nucleotide sequence ID" value="NZ_AORI01000011.1"/>
</dbReference>
<evidence type="ECO:0000313" key="3">
    <source>
        <dbReference type="Proteomes" id="UP000013131"/>
    </source>
</evidence>
<dbReference type="Gene3D" id="3.40.190.10">
    <property type="entry name" value="Periplasmic binding protein-like II"/>
    <property type="match status" value="1"/>
</dbReference>
<keyword evidence="1" id="KW-0732">Signal</keyword>
<dbReference type="AlphaFoldDB" id="N9TR66"/>
<feature type="signal peptide" evidence="1">
    <location>
        <begin position="1"/>
        <end position="24"/>
    </location>
</feature>
<dbReference type="SUPFAM" id="SSF53850">
    <property type="entry name" value="Periplasmic binding protein-like II"/>
    <property type="match status" value="1"/>
</dbReference>
<evidence type="ECO:0000256" key="1">
    <source>
        <dbReference type="SAM" id="SignalP"/>
    </source>
</evidence>
<evidence type="ECO:0000313" key="2">
    <source>
        <dbReference type="EMBL" id="ENY68644.1"/>
    </source>
</evidence>
<protein>
    <submittedName>
        <fullName evidence="2">Uncharacterized protein</fullName>
    </submittedName>
</protein>
<keyword evidence="3" id="KW-1185">Reference proteome</keyword>
<gene>
    <name evidence="2" type="ORF">MAU_4350</name>
</gene>
<name>N9TR66_9BACT</name>
<dbReference type="PATRIC" id="fig|1188233.3.peg.421"/>
<comment type="caution">
    <text evidence="2">The sequence shown here is derived from an EMBL/GenBank/DDBJ whole genome shotgun (WGS) entry which is preliminary data.</text>
</comment>
<organism evidence="2 3">
    <name type="scientific">Metamycoplasma auris 15026</name>
    <dbReference type="NCBI Taxonomy" id="1188233"/>
    <lineage>
        <taxon>Bacteria</taxon>
        <taxon>Bacillati</taxon>
        <taxon>Mycoplasmatota</taxon>
        <taxon>Mycoplasmoidales</taxon>
        <taxon>Metamycoplasmataceae</taxon>
        <taxon>Metamycoplasma</taxon>
    </lineage>
</organism>
<dbReference type="Proteomes" id="UP000013131">
    <property type="component" value="Unassembled WGS sequence"/>
</dbReference>
<dbReference type="eggNOG" id="ENOG5032EGN">
    <property type="taxonomic scope" value="Bacteria"/>
</dbReference>
<dbReference type="EMBL" id="AORI01000011">
    <property type="protein sequence ID" value="ENY68644.1"/>
    <property type="molecule type" value="Genomic_DNA"/>
</dbReference>
<dbReference type="Pfam" id="PF12974">
    <property type="entry name" value="Phosphonate-bd"/>
    <property type="match status" value="1"/>
</dbReference>
<sequence>MQITKKHKVLFSLVAASITPLAFGAISAKCQKETIAIGTTGYADQMQKLASKSITIGGAWADARFYAGDYQDNLVAVGVTDPISNDGVQARPDLKKGDIEAIQELLIDAVTESYKEVKTKTDAKQTDEGALTYYDQKDKKIKSIFQIYNHDGYTKVGYEADIPYNIKGDKKKAYKATPQDGNEYLKYESSNKKFTTVGDKELKIQFIPSSDASLVQKATEKLQAYISKKGATKVKISVSSDYNSAATALKAGSVDIAFLPIDTWAKISGDSSFILQAGRNVQIIDPYESISNPSKPKFTDEKLLVEAHNNYKTFNKDSTIGSLYIDKSKTPAATTTGYPDELKNHIETLKSSSELPKVGYYRAYIYVNKDTEIYKLISKALEEQGSNWKLKWDDVKKHVKYGYTSVTSAASYIYPEQWFKKHFEGFESFAK</sequence>